<organism evidence="5 6">
    <name type="scientific">candidate division KSB3 bacterium</name>
    <dbReference type="NCBI Taxonomy" id="2044937"/>
    <lineage>
        <taxon>Bacteria</taxon>
        <taxon>candidate division KSB3</taxon>
    </lineage>
</organism>
<dbReference type="InterPro" id="IPR011607">
    <property type="entry name" value="MGS-like_dom"/>
</dbReference>
<protein>
    <recommendedName>
        <fullName evidence="4">MGS-like domain-containing protein</fullName>
    </recommendedName>
</protein>
<evidence type="ECO:0000256" key="1">
    <source>
        <dbReference type="ARBA" id="ARBA00022598"/>
    </source>
</evidence>
<comment type="caution">
    <text evidence="5">The sequence shown here is derived from an EMBL/GenBank/DDBJ whole genome shotgun (WGS) entry which is preliminary data.</text>
</comment>
<keyword evidence="3" id="KW-0067">ATP-binding</keyword>
<dbReference type="PROSITE" id="PS51855">
    <property type="entry name" value="MGS"/>
    <property type="match status" value="1"/>
</dbReference>
<accession>A0A2G6K9E9</accession>
<dbReference type="Gene3D" id="3.40.50.1380">
    <property type="entry name" value="Methylglyoxal synthase-like domain"/>
    <property type="match status" value="1"/>
</dbReference>
<sequence length="134" mass="15093">MRFVISVRDVKVIECNLRASRSFLFASKVLKMNVVDAATKVMMGQRSQNSIAWPLTSIPNTVTYIADGKIGRVIKIPKSGEKEELGNDYLIRRKAVDSNVPLLTNLQLAQQPFAKALSKTSIHDLQIQSWNEYQ</sequence>
<dbReference type="EMBL" id="PDSK01000115">
    <property type="protein sequence ID" value="PIE32326.1"/>
    <property type="molecule type" value="Genomic_DNA"/>
</dbReference>
<dbReference type="GO" id="GO:0005737">
    <property type="term" value="C:cytoplasm"/>
    <property type="evidence" value="ECO:0007669"/>
    <property type="project" value="TreeGrafter"/>
</dbReference>
<proteinExistence type="predicted"/>
<dbReference type="SUPFAM" id="SSF52335">
    <property type="entry name" value="Methylglyoxal synthase-like"/>
    <property type="match status" value="1"/>
</dbReference>
<dbReference type="GO" id="GO:0005524">
    <property type="term" value="F:ATP binding"/>
    <property type="evidence" value="ECO:0007669"/>
    <property type="project" value="UniProtKB-KW"/>
</dbReference>
<keyword evidence="2" id="KW-0547">Nucleotide-binding</keyword>
<dbReference type="InterPro" id="IPR005479">
    <property type="entry name" value="CPAse_ATP-bd"/>
</dbReference>
<dbReference type="AlphaFoldDB" id="A0A2G6K9E9"/>
<dbReference type="PANTHER" id="PTHR11405:SF53">
    <property type="entry name" value="CARBAMOYL-PHOSPHATE SYNTHASE [AMMONIA], MITOCHONDRIAL"/>
    <property type="match status" value="1"/>
</dbReference>
<evidence type="ECO:0000259" key="4">
    <source>
        <dbReference type="PROSITE" id="PS51855"/>
    </source>
</evidence>
<evidence type="ECO:0000313" key="5">
    <source>
        <dbReference type="EMBL" id="PIE32326.1"/>
    </source>
</evidence>
<evidence type="ECO:0000313" key="6">
    <source>
        <dbReference type="Proteomes" id="UP000230821"/>
    </source>
</evidence>
<evidence type="ECO:0000256" key="2">
    <source>
        <dbReference type="ARBA" id="ARBA00022741"/>
    </source>
</evidence>
<dbReference type="PROSITE" id="PS00867">
    <property type="entry name" value="CPSASE_2"/>
    <property type="match status" value="1"/>
</dbReference>
<dbReference type="GO" id="GO:0006541">
    <property type="term" value="P:glutamine metabolic process"/>
    <property type="evidence" value="ECO:0007669"/>
    <property type="project" value="TreeGrafter"/>
</dbReference>
<dbReference type="PANTHER" id="PTHR11405">
    <property type="entry name" value="CARBAMOYLTRANSFERASE FAMILY MEMBER"/>
    <property type="match status" value="1"/>
</dbReference>
<gene>
    <name evidence="5" type="ORF">CSA56_15750</name>
</gene>
<dbReference type="Proteomes" id="UP000230821">
    <property type="component" value="Unassembled WGS sequence"/>
</dbReference>
<dbReference type="InterPro" id="IPR036914">
    <property type="entry name" value="MGS-like_dom_sf"/>
</dbReference>
<feature type="domain" description="MGS-like" evidence="4">
    <location>
        <begin position="1"/>
        <end position="134"/>
    </location>
</feature>
<evidence type="ECO:0000256" key="3">
    <source>
        <dbReference type="ARBA" id="ARBA00022840"/>
    </source>
</evidence>
<reference evidence="5 6" key="1">
    <citation type="submission" date="2017-10" db="EMBL/GenBank/DDBJ databases">
        <title>Novel microbial diversity and functional potential in the marine mammal oral microbiome.</title>
        <authorList>
            <person name="Dudek N.K."/>
            <person name="Sun C.L."/>
            <person name="Burstein D."/>
            <person name="Kantor R.S."/>
            <person name="Aliaga Goltsman D.S."/>
            <person name="Bik E.M."/>
            <person name="Thomas B.C."/>
            <person name="Banfield J.F."/>
            <person name="Relman D.A."/>
        </authorList>
    </citation>
    <scope>NUCLEOTIDE SEQUENCE [LARGE SCALE GENOMIC DNA]</scope>
    <source>
        <strain evidence="5">DOLJORAL78_47_16</strain>
    </source>
</reference>
<dbReference type="GO" id="GO:0004088">
    <property type="term" value="F:carbamoyl-phosphate synthase (glutamine-hydrolyzing) activity"/>
    <property type="evidence" value="ECO:0007669"/>
    <property type="project" value="TreeGrafter"/>
</dbReference>
<dbReference type="SUPFAM" id="SSF56059">
    <property type="entry name" value="Glutathione synthetase ATP-binding domain-like"/>
    <property type="match status" value="1"/>
</dbReference>
<name>A0A2G6K9E9_9BACT</name>
<keyword evidence="1" id="KW-0436">Ligase</keyword>